<protein>
    <submittedName>
        <fullName evidence="1">Uncharacterized protein</fullName>
    </submittedName>
</protein>
<proteinExistence type="predicted"/>
<dbReference type="Proteomes" id="UP001623348">
    <property type="component" value="Unassembled WGS sequence"/>
</dbReference>
<comment type="caution">
    <text evidence="1">The sequence shown here is derived from an EMBL/GenBank/DDBJ whole genome shotgun (WGS) entry which is preliminary data.</text>
</comment>
<dbReference type="AlphaFoldDB" id="A0ABC9VZT7"/>
<evidence type="ECO:0000313" key="2">
    <source>
        <dbReference type="Proteomes" id="UP001623348"/>
    </source>
</evidence>
<accession>A0ABC9VZT7</accession>
<dbReference type="EMBL" id="BAAFJT010000001">
    <property type="protein sequence ID" value="GAB0178879.1"/>
    <property type="molecule type" value="Genomic_DNA"/>
</dbReference>
<name>A0ABC9VZT7_GRUJA</name>
<evidence type="ECO:0000313" key="1">
    <source>
        <dbReference type="EMBL" id="GAB0178879.1"/>
    </source>
</evidence>
<gene>
    <name evidence="1" type="ORF">GRJ2_000353200</name>
</gene>
<dbReference type="PANTHER" id="PTHR33332">
    <property type="entry name" value="REVERSE TRANSCRIPTASE DOMAIN-CONTAINING PROTEIN"/>
    <property type="match status" value="1"/>
</dbReference>
<reference evidence="1 2" key="1">
    <citation type="submission" date="2024-06" db="EMBL/GenBank/DDBJ databases">
        <title>The draft genome of Grus japonensis, version 3.</title>
        <authorList>
            <person name="Nabeshima K."/>
            <person name="Suzuki S."/>
            <person name="Onuma M."/>
        </authorList>
    </citation>
    <scope>NUCLEOTIDE SEQUENCE [LARGE SCALE GENOMIC DNA]</scope>
    <source>
        <strain evidence="1 2">451A</strain>
    </source>
</reference>
<sequence length="117" mass="13054">MVWGNPKHNFRLGGKWIESSPEEKDLGVLVDEKLIVSQQCALAAQKANCILDSIKSSVTSRSRESQVIGLIQTFTSDPEAWKGTDQALCQNNCRDVDLTDITICKIPPHMGNRDLLW</sequence>
<keyword evidence="2" id="KW-1185">Reference proteome</keyword>
<organism evidence="1 2">
    <name type="scientific">Grus japonensis</name>
    <name type="common">Japanese crane</name>
    <name type="synonym">Red-crowned crane</name>
    <dbReference type="NCBI Taxonomy" id="30415"/>
    <lineage>
        <taxon>Eukaryota</taxon>
        <taxon>Metazoa</taxon>
        <taxon>Chordata</taxon>
        <taxon>Craniata</taxon>
        <taxon>Vertebrata</taxon>
        <taxon>Euteleostomi</taxon>
        <taxon>Archelosauria</taxon>
        <taxon>Archosauria</taxon>
        <taxon>Dinosauria</taxon>
        <taxon>Saurischia</taxon>
        <taxon>Theropoda</taxon>
        <taxon>Coelurosauria</taxon>
        <taxon>Aves</taxon>
        <taxon>Neognathae</taxon>
        <taxon>Neoaves</taxon>
        <taxon>Gruiformes</taxon>
        <taxon>Gruidae</taxon>
        <taxon>Grus</taxon>
    </lineage>
</organism>